<keyword evidence="11" id="KW-0378">Hydrolase</keyword>
<feature type="compositionally biased region" description="Polar residues" evidence="14">
    <location>
        <begin position="260"/>
        <end position="275"/>
    </location>
</feature>
<name>A0A1J1IE81_9DIPT</name>
<evidence type="ECO:0000256" key="10">
    <source>
        <dbReference type="ARBA" id="ARBA00022786"/>
    </source>
</evidence>
<dbReference type="InterPro" id="IPR000938">
    <property type="entry name" value="CAP-Gly_domain"/>
</dbReference>
<evidence type="ECO:0000256" key="14">
    <source>
        <dbReference type="SAM" id="MobiDB-lite"/>
    </source>
</evidence>
<reference evidence="17 18" key="1">
    <citation type="submission" date="2015-04" db="EMBL/GenBank/DDBJ databases">
        <authorList>
            <person name="Syromyatnikov M.Y."/>
            <person name="Popov V.N."/>
        </authorList>
    </citation>
    <scope>NUCLEOTIDE SEQUENCE [LARGE SCALE GENOMIC DNA]</scope>
</reference>
<evidence type="ECO:0000256" key="9">
    <source>
        <dbReference type="ARBA" id="ARBA00022723"/>
    </source>
</evidence>
<dbReference type="GO" id="GO:0004843">
    <property type="term" value="F:cysteine-type deubiquitinase activity"/>
    <property type="evidence" value="ECO:0007669"/>
    <property type="project" value="UniProtKB-EC"/>
</dbReference>
<dbReference type="Gene3D" id="3.90.70.10">
    <property type="entry name" value="Cysteine proteinases"/>
    <property type="match status" value="1"/>
</dbReference>
<dbReference type="EC" id="3.4.19.12" evidence="5"/>
<dbReference type="GO" id="GO:0016579">
    <property type="term" value="P:protein deubiquitination"/>
    <property type="evidence" value="ECO:0007669"/>
    <property type="project" value="InterPro"/>
</dbReference>
<dbReference type="PANTHER" id="PTHR11830">
    <property type="entry name" value="40S RIBOSOMAL PROTEIN S3A"/>
    <property type="match status" value="1"/>
</dbReference>
<dbReference type="GO" id="GO:0005813">
    <property type="term" value="C:centrosome"/>
    <property type="evidence" value="ECO:0007669"/>
    <property type="project" value="UniProtKB-SubCell"/>
</dbReference>
<dbReference type="InterPro" id="IPR001394">
    <property type="entry name" value="Peptidase_C19_UCH"/>
</dbReference>
<dbReference type="Gene3D" id="2.30.30.190">
    <property type="entry name" value="CAP Gly-rich-like domain"/>
    <property type="match status" value="1"/>
</dbReference>
<comment type="similarity">
    <text evidence="4">Belongs to the peptidase C19 family.</text>
</comment>
<feature type="compositionally biased region" description="Low complexity" evidence="14">
    <location>
        <begin position="345"/>
        <end position="359"/>
    </location>
</feature>
<dbReference type="OrthoDB" id="6287070at2759"/>
<feature type="compositionally biased region" description="Polar residues" evidence="14">
    <location>
        <begin position="291"/>
        <end position="305"/>
    </location>
</feature>
<evidence type="ECO:0000256" key="2">
    <source>
        <dbReference type="ARBA" id="ARBA00004300"/>
    </source>
</evidence>
<keyword evidence="12" id="KW-0788">Thiol protease</keyword>
<evidence type="ECO:0000259" key="15">
    <source>
        <dbReference type="PROSITE" id="PS50235"/>
    </source>
</evidence>
<comment type="catalytic activity">
    <reaction evidence="1">
        <text>Thiol-dependent hydrolysis of ester, thioester, amide, peptide and isopeptide bonds formed by the C-terminal Gly of ubiquitin (a 76-residue protein attached to proteins as an intracellular targeting signal).</text>
        <dbReference type="EC" id="3.4.19.12"/>
    </reaction>
</comment>
<organism evidence="17 18">
    <name type="scientific">Clunio marinus</name>
    <dbReference type="NCBI Taxonomy" id="568069"/>
    <lineage>
        <taxon>Eukaryota</taxon>
        <taxon>Metazoa</taxon>
        <taxon>Ecdysozoa</taxon>
        <taxon>Arthropoda</taxon>
        <taxon>Hexapoda</taxon>
        <taxon>Insecta</taxon>
        <taxon>Pterygota</taxon>
        <taxon>Neoptera</taxon>
        <taxon>Endopterygota</taxon>
        <taxon>Diptera</taxon>
        <taxon>Nematocera</taxon>
        <taxon>Chironomoidea</taxon>
        <taxon>Chironomidae</taxon>
        <taxon>Clunio</taxon>
    </lineage>
</organism>
<evidence type="ECO:0000256" key="11">
    <source>
        <dbReference type="ARBA" id="ARBA00022801"/>
    </source>
</evidence>
<evidence type="ECO:0000259" key="16">
    <source>
        <dbReference type="PROSITE" id="PS50245"/>
    </source>
</evidence>
<evidence type="ECO:0000313" key="17">
    <source>
        <dbReference type="EMBL" id="CRK98515.1"/>
    </source>
</evidence>
<feature type="region of interest" description="Disordered" evidence="14">
    <location>
        <begin position="337"/>
        <end position="378"/>
    </location>
</feature>
<evidence type="ECO:0000256" key="12">
    <source>
        <dbReference type="ARBA" id="ARBA00022807"/>
    </source>
</evidence>
<evidence type="ECO:0000256" key="4">
    <source>
        <dbReference type="ARBA" id="ARBA00009085"/>
    </source>
</evidence>
<dbReference type="EMBL" id="CVRI01000047">
    <property type="protein sequence ID" value="CRK98515.1"/>
    <property type="molecule type" value="Genomic_DNA"/>
</dbReference>
<gene>
    <name evidence="17" type="ORF">CLUMA_CG011871</name>
</gene>
<protein>
    <recommendedName>
        <fullName evidence="5">ubiquitinyl hydrolase 1</fullName>
        <ecNumber evidence="5">3.4.19.12</ecNumber>
    </recommendedName>
</protein>
<proteinExistence type="inferred from homology"/>
<keyword evidence="6" id="KW-0963">Cytoplasm</keyword>
<dbReference type="STRING" id="568069.A0A1J1IE81"/>
<dbReference type="AlphaFoldDB" id="A0A1J1IE81"/>
<keyword evidence="10" id="KW-0833">Ubl conjugation pathway</keyword>
<evidence type="ECO:0000313" key="18">
    <source>
        <dbReference type="Proteomes" id="UP000183832"/>
    </source>
</evidence>
<sequence>MDQIYAIVIDNVLAKCYGDDDEHYVELTKGMMVEMKDIRDRSCVVLIRDFYTKNVAYEHNLYICKSSALLQVPSEIWPFLIAVNDPYERMMIAKDKPYIEYILRLKEKSFVTVNAQYFNIATPIRQSPFPSEREPKDTFWDYQCIVQYFGPVDELGPGYFFGLELVNLDKGISPQAPEISHFASKYVPGCDPNVIFLLPVNFIRKPNLKSLRKQNRSSNNGSSVLNNIICGLKDFVKPQPKHSSSSKGSVYYYDSNNFQENRSSSSQCVDANRSLTPEPVNRDYGKMNLNKLPSSISSPNLAKQDSGSSSTGSSNRQQDLINFNEDYLKIIEDREKQMEDRRLASSRGSSGSSSANSESRTPKSKKRTLQLPNAPNREIKPSTFLRLEDRDVVVIDKHDIKEAVNNESQVIIVDPPALPSTPSENEHVDLTELLGGITWPESAGGPGTLLNSEKRSNLPSTSGNGWKTIERNKSANIASHFSNSKVRRNDNFENGYERERNFQKNKQNGQYENLDQDTSSVASDALSDCIVPSPLIDIPGSTLGLGSLVEVAIDSDKPLHGVIRWIGQKIYQDGMKMPSNGSGSNPLDLIVGIELDEPCNDRRIKLNFSDGVYNGQRCFRCSERRAIFVSSRRCTKDRRFPDDPNDLRASPSSVISTIQSEGARAFGGADCPIIEGSVPALKFVNLEDLEAQCGKFKGIQGHHNSCYLDATLFSMFTFTSVFDSLLFRPREPEDCEQYEEVQRVLREDIVNPLRKNLFVRADRVMKLRHLLDKLSSVKGLVTEEKDPEEFLNGLVAQILRAEPFLKLSSGLDTFCYQLFVEKDERLTLPNVQQLFEQSFLSSDIKLKEVPSCLIIQMPRFGKNYKMYPRILPSQVLDVTDVIEDSPRQCTICGTLAEFECRECFGVCQVGSGLESTAFCKKCLATVHSHQKRVNHKAKPLSIPHDFKIMAEYNQVPRLFMELFAVICIETSHYVTFAKTGSGLDSPWVFFDSMADRKGERDGYNIPEMVPVPDLPTWLSEDGARILHEANINDKHLPEFAKRLYCDAYLMLYQSTEMMMYR</sequence>
<dbReference type="PROSITE" id="PS50245">
    <property type="entry name" value="CAP_GLY_2"/>
    <property type="match status" value="1"/>
</dbReference>
<dbReference type="SUPFAM" id="SSF74924">
    <property type="entry name" value="Cap-Gly domain"/>
    <property type="match status" value="1"/>
</dbReference>
<keyword evidence="7" id="KW-0597">Phosphoprotein</keyword>
<feature type="region of interest" description="Disordered" evidence="14">
    <location>
        <begin position="260"/>
        <end position="319"/>
    </location>
</feature>
<dbReference type="GO" id="GO:0048471">
    <property type="term" value="C:perinuclear region of cytoplasm"/>
    <property type="evidence" value="ECO:0007669"/>
    <property type="project" value="UniProtKB-SubCell"/>
</dbReference>
<evidence type="ECO:0000256" key="1">
    <source>
        <dbReference type="ARBA" id="ARBA00000707"/>
    </source>
</evidence>
<comment type="subcellular location">
    <subcellularLocation>
        <location evidence="2">Cytoplasm</location>
        <location evidence="2">Cytoskeleton</location>
        <location evidence="2">Microtubule organizing center</location>
        <location evidence="2">Centrosome</location>
    </subcellularLocation>
    <subcellularLocation>
        <location evidence="3">Cytoplasm</location>
        <location evidence="3">Perinuclear region</location>
    </subcellularLocation>
</comment>
<evidence type="ECO:0000256" key="6">
    <source>
        <dbReference type="ARBA" id="ARBA00022490"/>
    </source>
</evidence>
<evidence type="ECO:0000256" key="13">
    <source>
        <dbReference type="ARBA" id="ARBA00022833"/>
    </source>
</evidence>
<accession>A0A1J1IE81</accession>
<dbReference type="PROSITE" id="PS50235">
    <property type="entry name" value="USP_3"/>
    <property type="match status" value="1"/>
</dbReference>
<dbReference type="SMART" id="SM01052">
    <property type="entry name" value="CAP_GLY"/>
    <property type="match status" value="1"/>
</dbReference>
<dbReference type="Proteomes" id="UP000183832">
    <property type="component" value="Unassembled WGS sequence"/>
</dbReference>
<dbReference type="InterPro" id="IPR028889">
    <property type="entry name" value="USP"/>
</dbReference>
<evidence type="ECO:0000256" key="3">
    <source>
        <dbReference type="ARBA" id="ARBA00004556"/>
    </source>
</evidence>
<keyword evidence="9" id="KW-0479">Metal-binding</keyword>
<dbReference type="SUPFAM" id="SSF54001">
    <property type="entry name" value="Cysteine proteinases"/>
    <property type="match status" value="1"/>
</dbReference>
<keyword evidence="8" id="KW-0645">Protease</keyword>
<evidence type="ECO:0000256" key="5">
    <source>
        <dbReference type="ARBA" id="ARBA00012759"/>
    </source>
</evidence>
<keyword evidence="18" id="KW-1185">Reference proteome</keyword>
<dbReference type="GO" id="GO:0006508">
    <property type="term" value="P:proteolysis"/>
    <property type="evidence" value="ECO:0007669"/>
    <property type="project" value="UniProtKB-KW"/>
</dbReference>
<dbReference type="GO" id="GO:0046872">
    <property type="term" value="F:metal ion binding"/>
    <property type="evidence" value="ECO:0007669"/>
    <property type="project" value="UniProtKB-KW"/>
</dbReference>
<feature type="region of interest" description="Disordered" evidence="14">
    <location>
        <begin position="441"/>
        <end position="468"/>
    </location>
</feature>
<evidence type="ECO:0000256" key="8">
    <source>
        <dbReference type="ARBA" id="ARBA00022670"/>
    </source>
</evidence>
<feature type="domain" description="USP" evidence="15">
    <location>
        <begin position="697"/>
        <end position="1055"/>
    </location>
</feature>
<dbReference type="FunFam" id="3.90.70.10:FF:000009">
    <property type="entry name" value="Putative ubiquitin carboxyl-terminal hydrolase CYLD"/>
    <property type="match status" value="1"/>
</dbReference>
<dbReference type="Pfam" id="PF01302">
    <property type="entry name" value="CAP_GLY"/>
    <property type="match status" value="1"/>
</dbReference>
<dbReference type="Pfam" id="PF00443">
    <property type="entry name" value="UCH"/>
    <property type="match status" value="1"/>
</dbReference>
<feature type="domain" description="CAP-Gly" evidence="16">
    <location>
        <begin position="581"/>
        <end position="630"/>
    </location>
</feature>
<evidence type="ECO:0000256" key="7">
    <source>
        <dbReference type="ARBA" id="ARBA00022553"/>
    </source>
</evidence>
<dbReference type="InterPro" id="IPR036859">
    <property type="entry name" value="CAP-Gly_dom_sf"/>
</dbReference>
<keyword evidence="13" id="KW-0862">Zinc</keyword>
<dbReference type="InterPro" id="IPR038765">
    <property type="entry name" value="Papain-like_cys_pep_sf"/>
</dbReference>